<accession>M1UAP2</accession>
<dbReference type="SUPFAM" id="SSF103511">
    <property type="entry name" value="Chlorophyll a-b binding protein"/>
    <property type="match status" value="1"/>
</dbReference>
<name>M1UAP2_9CAUD</name>
<organism evidence="2 3">
    <name type="scientific">Prochlorococcus phage P-GSP1</name>
    <dbReference type="NCBI Taxonomy" id="382262"/>
    <lineage>
        <taxon>Viruses</taxon>
        <taxon>Duplodnaviria</taxon>
        <taxon>Heunggongvirae</taxon>
        <taxon>Uroviricota</taxon>
        <taxon>Caudoviricetes</taxon>
        <taxon>Autographivirales</taxon>
        <taxon>Lingvirus</taxon>
        <taxon>Lingvirus PGSP1</taxon>
    </lineage>
</organism>
<evidence type="ECO:0000313" key="3">
    <source>
        <dbReference type="Proteomes" id="UP000204021"/>
    </source>
</evidence>
<dbReference type="KEGG" id="vg:15013693"/>
<reference evidence="2 3" key="1">
    <citation type="submission" date="2010-09" db="EMBL/GenBank/DDBJ databases">
        <title>The Genome Sequence of Prochlorococcus phage P-GSP1.</title>
        <authorList>
            <consortium name="The Broad Institute Genome Sequencing Platform"/>
            <person name="Henn M.R."/>
            <person name="Sullivan M.S."/>
            <person name="Osburne M.S."/>
            <person name="Levin J."/>
            <person name="Malboeuf C."/>
            <person name="Casali M."/>
            <person name="Russ C."/>
            <person name="Lennon N."/>
            <person name="Chapman S.B."/>
            <person name="Erlich R."/>
            <person name="Young S.K."/>
            <person name="Yandava C."/>
            <person name="Zeng Q."/>
            <person name="Alvarado L."/>
            <person name="Anderson S."/>
            <person name="Berlin A."/>
            <person name="Chen Z."/>
            <person name="Freedman E."/>
            <person name="Gellesch M."/>
            <person name="Goldberg J."/>
            <person name="Green L."/>
            <person name="Griggs A."/>
            <person name="Gujja S."/>
            <person name="Heilman E.R."/>
            <person name="Heiman D."/>
            <person name="Hollinger A."/>
            <person name="Howarth C."/>
            <person name="Larson L."/>
            <person name="Mehta T."/>
            <person name="Pearson M."/>
            <person name="Roberts A."/>
            <person name="Ryan E."/>
            <person name="Saif S."/>
            <person name="Shea T."/>
            <person name="Shenoy N."/>
            <person name="Sisk P."/>
            <person name="Stolte C."/>
            <person name="Sykes S."/>
            <person name="White J."/>
            <person name="Yu Q."/>
            <person name="Coleman M.L."/>
            <person name="Huang K.H."/>
            <person name="Weigele P.R."/>
            <person name="DeFrancesco A.S."/>
            <person name="Kern S.E."/>
            <person name="Thompson L.R."/>
            <person name="Fu R."/>
            <person name="Hombeck B."/>
            <person name="Chisholm S.W."/>
            <person name="Haas B."/>
            <person name="Nusbaum C."/>
            <person name="Birren B."/>
        </authorList>
    </citation>
    <scope>NUCLEOTIDE SEQUENCE [LARGE SCALE GENOMIC DNA]</scope>
    <source>
        <strain evidence="2 3">P-GSP1</strain>
    </source>
</reference>
<dbReference type="RefSeq" id="YP_007677712.1">
    <property type="nucleotide sequence ID" value="NC_020878.1"/>
</dbReference>
<protein>
    <submittedName>
        <fullName evidence="2">Hgh-light inducible protein</fullName>
    </submittedName>
</protein>
<dbReference type="EMBL" id="HQ332140">
    <property type="protein sequence ID" value="AGG54651.1"/>
    <property type="molecule type" value="Genomic_DNA"/>
</dbReference>
<proteinExistence type="predicted"/>
<keyword evidence="1" id="KW-1133">Transmembrane helix</keyword>
<dbReference type="GeneID" id="15013693"/>
<gene>
    <name evidence="2" type="ORF">PRQG_00048</name>
</gene>
<evidence type="ECO:0000256" key="1">
    <source>
        <dbReference type="SAM" id="Phobius"/>
    </source>
</evidence>
<keyword evidence="3" id="KW-1185">Reference proteome</keyword>
<dbReference type="OrthoDB" id="23230at10239"/>
<keyword evidence="1" id="KW-0472">Membrane</keyword>
<dbReference type="Proteomes" id="UP000204021">
    <property type="component" value="Segment"/>
</dbReference>
<keyword evidence="1" id="KW-0812">Transmembrane</keyword>
<feature type="transmembrane region" description="Helical" evidence="1">
    <location>
        <begin position="44"/>
        <end position="64"/>
    </location>
</feature>
<sequence length="68" mass="7631">MKTKDLDTLLENEYPYEPPIQLIEMSHHNTNPIFTHEAERFNGWAAMLGFVAALGAYITTGQIIPGVL</sequence>
<evidence type="ECO:0000313" key="2">
    <source>
        <dbReference type="EMBL" id="AGG54651.1"/>
    </source>
</evidence>